<proteinExistence type="predicted"/>
<comment type="caution">
    <text evidence="2">The sequence shown here is derived from an EMBL/GenBank/DDBJ whole genome shotgun (WGS) entry which is preliminary data.</text>
</comment>
<sequence>MLESLNDYLSLAVMVIFCVIGFVLLVSFLHGSHTSKSKKKKDRYYAFWKDISDGRNENDDDLFFF</sequence>
<keyword evidence="1" id="KW-1133">Transmembrane helix</keyword>
<keyword evidence="1" id="KW-0472">Membrane</keyword>
<dbReference type="Proteomes" id="UP001286174">
    <property type="component" value="Unassembled WGS sequence"/>
</dbReference>
<reference evidence="2 3" key="1">
    <citation type="submission" date="2022-03" db="EMBL/GenBank/DDBJ databases">
        <title>Novel taxa within the pig intestine.</title>
        <authorList>
            <person name="Wylensek D."/>
            <person name="Bishof K."/>
            <person name="Afrizal A."/>
            <person name="Clavel T."/>
        </authorList>
    </citation>
    <scope>NUCLEOTIDE SEQUENCE [LARGE SCALE GENOMIC DNA]</scope>
    <source>
        <strain evidence="2 3">CLA-KB-P133</strain>
    </source>
</reference>
<dbReference type="AlphaFoldDB" id="A0AB35U4S5"/>
<keyword evidence="3" id="KW-1185">Reference proteome</keyword>
<name>A0AB35U4S5_9FIRM</name>
<dbReference type="EMBL" id="JALBUR010000016">
    <property type="protein sequence ID" value="MDX8419875.1"/>
    <property type="molecule type" value="Genomic_DNA"/>
</dbReference>
<organism evidence="2 3">
    <name type="scientific">Grylomicrobium aquisgranensis</name>
    <dbReference type="NCBI Taxonomy" id="2926318"/>
    <lineage>
        <taxon>Bacteria</taxon>
        <taxon>Bacillati</taxon>
        <taxon>Bacillota</taxon>
        <taxon>Erysipelotrichia</taxon>
        <taxon>Erysipelotrichales</taxon>
        <taxon>Erysipelotrichaceae</taxon>
        <taxon>Grylomicrobium</taxon>
    </lineage>
</organism>
<keyword evidence="1" id="KW-0812">Transmembrane</keyword>
<evidence type="ECO:0000256" key="1">
    <source>
        <dbReference type="SAM" id="Phobius"/>
    </source>
</evidence>
<feature type="transmembrane region" description="Helical" evidence="1">
    <location>
        <begin position="12"/>
        <end position="31"/>
    </location>
</feature>
<accession>A0AB35U4S5</accession>
<gene>
    <name evidence="2" type="ORF">MOZ60_07180</name>
</gene>
<dbReference type="RefSeq" id="WP_108775743.1">
    <property type="nucleotide sequence ID" value="NZ_JALBUR010000016.1"/>
</dbReference>
<evidence type="ECO:0000313" key="2">
    <source>
        <dbReference type="EMBL" id="MDX8419875.1"/>
    </source>
</evidence>
<evidence type="ECO:0000313" key="3">
    <source>
        <dbReference type="Proteomes" id="UP001286174"/>
    </source>
</evidence>
<protein>
    <submittedName>
        <fullName evidence="2">Uncharacterized protein</fullName>
    </submittedName>
</protein>